<protein>
    <submittedName>
        <fullName evidence="1">Uncharacterized protein</fullName>
    </submittedName>
</protein>
<dbReference type="AlphaFoldDB" id="A0A2W4YVN9"/>
<evidence type="ECO:0000313" key="1">
    <source>
        <dbReference type="EMBL" id="PZO72312.1"/>
    </source>
</evidence>
<gene>
    <name evidence="1" type="ORF">DI640_13135</name>
</gene>
<comment type="caution">
    <text evidence="1">The sequence shown here is derived from an EMBL/GenBank/DDBJ whole genome shotgun (WGS) entry which is preliminary data.</text>
</comment>
<evidence type="ECO:0000313" key="2">
    <source>
        <dbReference type="Proteomes" id="UP000249555"/>
    </source>
</evidence>
<dbReference type="Proteomes" id="UP000249555">
    <property type="component" value="Unassembled WGS sequence"/>
</dbReference>
<sequence>MFDADTNTTMTLDTVNAVSSDLLIRHPQLRAKTPVQFRTGDGNEGTRVAGRLWVPDWIMKADSKFTGSGHDGFTLLTWAFEINRYIAGHKTRRFFMSTEPTVDDSMADVCLTWHEGPGGATAFGSAWRCTEASIIPLSHMDDYEQRDFTDAYNHFDRGAKAWLRNRGIRI</sequence>
<reference evidence="1 2" key="1">
    <citation type="submission" date="2017-08" db="EMBL/GenBank/DDBJ databases">
        <title>Infants hospitalized years apart are colonized by the same room-sourced microbial strains.</title>
        <authorList>
            <person name="Brooks B."/>
            <person name="Olm M.R."/>
            <person name="Firek B.A."/>
            <person name="Baker R."/>
            <person name="Thomas B.C."/>
            <person name="Morowitz M.J."/>
            <person name="Banfield J.F."/>
        </authorList>
    </citation>
    <scope>NUCLEOTIDE SEQUENCE [LARGE SCALE GENOMIC DNA]</scope>
    <source>
        <strain evidence="1">S2_018_000_R3_119</strain>
    </source>
</reference>
<accession>A0A2W4YVN9</accession>
<dbReference type="EMBL" id="QFMX01000013">
    <property type="protein sequence ID" value="PZO72312.1"/>
    <property type="molecule type" value="Genomic_DNA"/>
</dbReference>
<proteinExistence type="predicted"/>
<name>A0A2W4YVN9_9SPHN</name>
<organism evidence="1 2">
    <name type="scientific">Sphingomonas taxi</name>
    <dbReference type="NCBI Taxonomy" id="1549858"/>
    <lineage>
        <taxon>Bacteria</taxon>
        <taxon>Pseudomonadati</taxon>
        <taxon>Pseudomonadota</taxon>
        <taxon>Alphaproteobacteria</taxon>
        <taxon>Sphingomonadales</taxon>
        <taxon>Sphingomonadaceae</taxon>
        <taxon>Sphingomonas</taxon>
    </lineage>
</organism>